<accession>A0ABZ2TC64</accession>
<dbReference type="PANTHER" id="PTHR36966:SF1">
    <property type="entry name" value="REP-ASSOCIATED TYROSINE TRANSPOSASE"/>
    <property type="match status" value="1"/>
</dbReference>
<dbReference type="Gene3D" id="3.30.70.1290">
    <property type="entry name" value="Transposase IS200-like"/>
    <property type="match status" value="1"/>
</dbReference>
<dbReference type="Proteomes" id="UP001281305">
    <property type="component" value="Chromosome"/>
</dbReference>
<evidence type="ECO:0000313" key="2">
    <source>
        <dbReference type="EMBL" id="WYK17231.1"/>
    </source>
</evidence>
<dbReference type="InterPro" id="IPR036515">
    <property type="entry name" value="Transposase_17_sf"/>
</dbReference>
<name>A0ABZ2TC64_9RHOB</name>
<dbReference type="PANTHER" id="PTHR36966">
    <property type="entry name" value="REP-ASSOCIATED TYROSINE TRANSPOSASE"/>
    <property type="match status" value="1"/>
</dbReference>
<dbReference type="SUPFAM" id="SSF143422">
    <property type="entry name" value="Transposase IS200-like"/>
    <property type="match status" value="1"/>
</dbReference>
<protein>
    <submittedName>
        <fullName evidence="2">Transposase</fullName>
    </submittedName>
</protein>
<dbReference type="EMBL" id="CP146606">
    <property type="protein sequence ID" value="WYK17231.1"/>
    <property type="molecule type" value="Genomic_DNA"/>
</dbReference>
<sequence length="181" mass="21106">MSFYRRPRVSGATVFFTVALAQRGGSLLVDEVTRLRAAVRQTKTERPFHIDAWVVLPDHLHALWTLPAGDADFSTRWGAIKARFTMSVRRAGFTPPSRLPMVTSGRYAGVNPGLRHDKGEVGIWQRRFWEHHIRDEADYRAHVRYCWLNPVKHGLVKRPEDWPYSSVHRDRRFQKDMDLML</sequence>
<reference evidence="2 3" key="1">
    <citation type="submission" date="2024-02" db="EMBL/GenBank/DDBJ databases">
        <title>Roseovarius strain W115 nov., isolated from a marine algae.</title>
        <authorList>
            <person name="Lee M.W."/>
            <person name="Lee J.K."/>
            <person name="Kim J.M."/>
            <person name="Choi D.G."/>
            <person name="Baek J.H."/>
            <person name="Bayburt H."/>
            <person name="Jung J.J."/>
            <person name="Han D.M."/>
            <person name="Jeon C.O."/>
        </authorList>
    </citation>
    <scope>NUCLEOTIDE SEQUENCE [LARGE SCALE GENOMIC DNA]</scope>
    <source>
        <strain evidence="2 3">W115</strain>
    </source>
</reference>
<dbReference type="SMART" id="SM01321">
    <property type="entry name" value="Y1_Tnp"/>
    <property type="match status" value="1"/>
</dbReference>
<gene>
    <name evidence="2" type="ORF">RZS32_012500</name>
</gene>
<keyword evidence="3" id="KW-1185">Reference proteome</keyword>
<dbReference type="InterPro" id="IPR052715">
    <property type="entry name" value="RAYT_transposase"/>
</dbReference>
<feature type="domain" description="Transposase IS200-like" evidence="1">
    <location>
        <begin position="9"/>
        <end position="149"/>
    </location>
</feature>
<evidence type="ECO:0000313" key="3">
    <source>
        <dbReference type="Proteomes" id="UP001281305"/>
    </source>
</evidence>
<proteinExistence type="predicted"/>
<evidence type="ECO:0000259" key="1">
    <source>
        <dbReference type="SMART" id="SM01321"/>
    </source>
</evidence>
<dbReference type="InterPro" id="IPR002686">
    <property type="entry name" value="Transposase_17"/>
</dbReference>
<dbReference type="NCBIfam" id="NF047646">
    <property type="entry name" value="REP_Tyr_transpos"/>
    <property type="match status" value="1"/>
</dbReference>
<dbReference type="RefSeq" id="WP_317057302.1">
    <property type="nucleotide sequence ID" value="NZ_CP146606.1"/>
</dbReference>
<organism evidence="2 3">
    <name type="scientific">Roseovarius rhodophyticola</name>
    <dbReference type="NCBI Taxonomy" id="3080827"/>
    <lineage>
        <taxon>Bacteria</taxon>
        <taxon>Pseudomonadati</taxon>
        <taxon>Pseudomonadota</taxon>
        <taxon>Alphaproteobacteria</taxon>
        <taxon>Rhodobacterales</taxon>
        <taxon>Roseobacteraceae</taxon>
        <taxon>Roseovarius</taxon>
    </lineage>
</organism>